<keyword evidence="5 11" id="KW-0547">Nucleotide-binding</keyword>
<dbReference type="InterPro" id="IPR003439">
    <property type="entry name" value="ABC_transporter-like_ATP-bd"/>
</dbReference>
<comment type="similarity">
    <text evidence="1 11">Belongs to the ABC transporter superfamily.</text>
</comment>
<evidence type="ECO:0000313" key="14">
    <source>
        <dbReference type="Proteomes" id="UP001200537"/>
    </source>
</evidence>
<evidence type="ECO:0000256" key="5">
    <source>
        <dbReference type="ARBA" id="ARBA00022741"/>
    </source>
</evidence>
<dbReference type="Gene3D" id="3.40.50.300">
    <property type="entry name" value="P-loop containing nucleotide triphosphate hydrolases"/>
    <property type="match status" value="1"/>
</dbReference>
<evidence type="ECO:0000256" key="9">
    <source>
        <dbReference type="ARBA" id="ARBA00054718"/>
    </source>
</evidence>
<evidence type="ECO:0000256" key="7">
    <source>
        <dbReference type="ARBA" id="ARBA00023136"/>
    </source>
</evidence>
<dbReference type="InterPro" id="IPR005286">
    <property type="entry name" value="Cell_div_FtsE"/>
</dbReference>
<comment type="subunit">
    <text evidence="10 11">Homodimer. Forms a membrane-associated complex with FtsX.</text>
</comment>
<evidence type="ECO:0000256" key="11">
    <source>
        <dbReference type="RuleBase" id="RU365094"/>
    </source>
</evidence>
<evidence type="ECO:0000256" key="6">
    <source>
        <dbReference type="ARBA" id="ARBA00022840"/>
    </source>
</evidence>
<feature type="domain" description="ABC transporter" evidence="12">
    <location>
        <begin position="2"/>
        <end position="230"/>
    </location>
</feature>
<dbReference type="NCBIfam" id="TIGR02673">
    <property type="entry name" value="FtsE"/>
    <property type="match status" value="1"/>
</dbReference>
<dbReference type="SMART" id="SM00382">
    <property type="entry name" value="AAA"/>
    <property type="match status" value="1"/>
</dbReference>
<dbReference type="EMBL" id="JAKNHJ010000001">
    <property type="protein sequence ID" value="MCG4616950.1"/>
    <property type="molecule type" value="Genomic_DNA"/>
</dbReference>
<reference evidence="13" key="1">
    <citation type="submission" date="2022-01" db="EMBL/GenBank/DDBJ databases">
        <title>Collection of gut derived symbiotic bacterial strains cultured from healthy donors.</title>
        <authorList>
            <person name="Lin H."/>
            <person name="Kohout C."/>
            <person name="Waligurski E."/>
            <person name="Pamer E.G."/>
        </authorList>
    </citation>
    <scope>NUCLEOTIDE SEQUENCE</scope>
    <source>
        <strain evidence="13">DFI.7.46</strain>
    </source>
</reference>
<comment type="subcellular location">
    <subcellularLocation>
        <location evidence="11">Cell membrane</location>
        <topology evidence="11">Peripheral membrane protein</topology>
        <orientation evidence="11">Cytoplasmic side</orientation>
    </subcellularLocation>
</comment>
<dbReference type="InterPro" id="IPR015854">
    <property type="entry name" value="ABC_transpr_LolD-like"/>
</dbReference>
<protein>
    <recommendedName>
        <fullName evidence="2 11">Cell division ATP-binding protein FtsE</fullName>
    </recommendedName>
</protein>
<dbReference type="PANTHER" id="PTHR24220">
    <property type="entry name" value="IMPORT ATP-BINDING PROTEIN"/>
    <property type="match status" value="1"/>
</dbReference>
<keyword evidence="3 11" id="KW-1003">Cell membrane</keyword>
<evidence type="ECO:0000313" key="13">
    <source>
        <dbReference type="EMBL" id="MCG4616950.1"/>
    </source>
</evidence>
<dbReference type="PANTHER" id="PTHR24220:SF470">
    <property type="entry name" value="CELL DIVISION ATP-BINDING PROTEIN FTSE"/>
    <property type="match status" value="1"/>
</dbReference>
<keyword evidence="4 11" id="KW-0132">Cell division</keyword>
<comment type="function">
    <text evidence="9">Part of the ABC transporter FtsEX involved in cellular division. Has ATPase activity.</text>
</comment>
<organism evidence="13 14">
    <name type="scientific">Varibaculum cambriense</name>
    <dbReference type="NCBI Taxonomy" id="184870"/>
    <lineage>
        <taxon>Bacteria</taxon>
        <taxon>Bacillati</taxon>
        <taxon>Actinomycetota</taxon>
        <taxon>Actinomycetes</taxon>
        <taxon>Actinomycetales</taxon>
        <taxon>Actinomycetaceae</taxon>
        <taxon>Varibaculum</taxon>
    </lineage>
</organism>
<dbReference type="InterPro" id="IPR003593">
    <property type="entry name" value="AAA+_ATPase"/>
</dbReference>
<evidence type="ECO:0000256" key="1">
    <source>
        <dbReference type="ARBA" id="ARBA00005417"/>
    </source>
</evidence>
<dbReference type="GO" id="GO:0005886">
    <property type="term" value="C:plasma membrane"/>
    <property type="evidence" value="ECO:0007669"/>
    <property type="project" value="UniProtKB-SubCell"/>
</dbReference>
<dbReference type="SUPFAM" id="SSF52540">
    <property type="entry name" value="P-loop containing nucleoside triphosphate hydrolases"/>
    <property type="match status" value="1"/>
</dbReference>
<dbReference type="Pfam" id="PF00005">
    <property type="entry name" value="ABC_tran"/>
    <property type="match status" value="1"/>
</dbReference>
<dbReference type="FunFam" id="3.40.50.300:FF:000056">
    <property type="entry name" value="Cell division ATP-binding protein FtsE"/>
    <property type="match status" value="1"/>
</dbReference>
<dbReference type="GO" id="GO:0005524">
    <property type="term" value="F:ATP binding"/>
    <property type="evidence" value="ECO:0007669"/>
    <property type="project" value="UniProtKB-UniRule"/>
</dbReference>
<name>A0AAJ1B9R9_9ACTO</name>
<evidence type="ECO:0000259" key="12">
    <source>
        <dbReference type="PROSITE" id="PS50893"/>
    </source>
</evidence>
<evidence type="ECO:0000256" key="3">
    <source>
        <dbReference type="ARBA" id="ARBA00022475"/>
    </source>
</evidence>
<evidence type="ECO:0000256" key="2">
    <source>
        <dbReference type="ARBA" id="ARBA00020019"/>
    </source>
</evidence>
<dbReference type="PROSITE" id="PS50893">
    <property type="entry name" value="ABC_TRANSPORTER_2"/>
    <property type="match status" value="1"/>
</dbReference>
<dbReference type="GO" id="GO:0016887">
    <property type="term" value="F:ATP hydrolysis activity"/>
    <property type="evidence" value="ECO:0007669"/>
    <property type="project" value="InterPro"/>
</dbReference>
<accession>A0AAJ1B9R9</accession>
<keyword evidence="6 11" id="KW-0067">ATP-binding</keyword>
<keyword evidence="8 11" id="KW-0131">Cell cycle</keyword>
<sequence>MITFDDVSMVYKRGARPALNHVSTNIERGEFVFLVGKSGSGKSTFLTMIYRENSPTEGTVTVLGKDVGRLSRWKVPKLRRQIGTVFQDFRLLDNKSVEANVALAMQVIGRPRHAIKTEVPQVLSLVGLEGKEKRMPYELSGGEQQRVAIARAMVNRPEILLADEPTGNLDPKTSLGIMRLLDRINRTGTTVVMATHDDEIVNQLRKRVIELVDGEIVRDQDRGVYGSSRS</sequence>
<dbReference type="GO" id="GO:0051301">
    <property type="term" value="P:cell division"/>
    <property type="evidence" value="ECO:0007669"/>
    <property type="project" value="UniProtKB-UniRule"/>
</dbReference>
<dbReference type="AlphaFoldDB" id="A0AAJ1B9R9"/>
<dbReference type="PROSITE" id="PS00211">
    <property type="entry name" value="ABC_TRANSPORTER_1"/>
    <property type="match status" value="1"/>
</dbReference>
<evidence type="ECO:0000256" key="4">
    <source>
        <dbReference type="ARBA" id="ARBA00022618"/>
    </source>
</evidence>
<evidence type="ECO:0000256" key="10">
    <source>
        <dbReference type="ARBA" id="ARBA00063837"/>
    </source>
</evidence>
<comment type="caution">
    <text evidence="13">The sequence shown here is derived from an EMBL/GenBank/DDBJ whole genome shotgun (WGS) entry which is preliminary data.</text>
</comment>
<dbReference type="RefSeq" id="WP_024058531.1">
    <property type="nucleotide sequence ID" value="NZ_CBCTPO010000004.1"/>
</dbReference>
<keyword evidence="7 11" id="KW-0472">Membrane</keyword>
<dbReference type="InterPro" id="IPR017871">
    <property type="entry name" value="ABC_transporter-like_CS"/>
</dbReference>
<dbReference type="GO" id="GO:0022857">
    <property type="term" value="F:transmembrane transporter activity"/>
    <property type="evidence" value="ECO:0007669"/>
    <property type="project" value="TreeGrafter"/>
</dbReference>
<dbReference type="Proteomes" id="UP001200537">
    <property type="component" value="Unassembled WGS sequence"/>
</dbReference>
<dbReference type="InterPro" id="IPR027417">
    <property type="entry name" value="P-loop_NTPase"/>
</dbReference>
<gene>
    <name evidence="11 13" type="primary">ftsE</name>
    <name evidence="13" type="ORF">L0M99_00370</name>
</gene>
<evidence type="ECO:0000256" key="8">
    <source>
        <dbReference type="ARBA" id="ARBA00023306"/>
    </source>
</evidence>
<proteinExistence type="inferred from homology"/>